<dbReference type="InterPro" id="IPR030678">
    <property type="entry name" value="Peptide/Ni-bd"/>
</dbReference>
<dbReference type="GO" id="GO:0015833">
    <property type="term" value="P:peptide transport"/>
    <property type="evidence" value="ECO:0007669"/>
    <property type="project" value="TreeGrafter"/>
</dbReference>
<feature type="domain" description="Solute-binding protein family 5" evidence="4">
    <location>
        <begin position="101"/>
        <end position="424"/>
    </location>
</feature>
<evidence type="ECO:0000256" key="2">
    <source>
        <dbReference type="ARBA" id="ARBA00022448"/>
    </source>
</evidence>
<name>A0A076EPP2_RHOOP</name>
<dbReference type="InterPro" id="IPR039424">
    <property type="entry name" value="SBP_5"/>
</dbReference>
<dbReference type="RefSeq" id="WP_128640759.1">
    <property type="nucleotide sequence ID" value="NZ_CP008947.1"/>
</dbReference>
<dbReference type="CDD" id="cd00995">
    <property type="entry name" value="PBP2_NikA_DppA_OppA_like"/>
    <property type="match status" value="1"/>
</dbReference>
<reference evidence="5 6" key="1">
    <citation type="submission" date="2014-07" db="EMBL/GenBank/DDBJ databases">
        <title>Genome Sequence of Rhodococcus opacus Strain R7, a Biodegrader of Mono- and Polycyclic Aromatic Hydrocarbons.</title>
        <authorList>
            <person name="Di Gennaro P."/>
            <person name="Zampolli J."/>
            <person name="Presti I."/>
            <person name="Cappelletti M."/>
            <person name="D'Ursi P."/>
            <person name="Orro A."/>
            <person name="Mezzelani A."/>
            <person name="Milanesi L."/>
        </authorList>
    </citation>
    <scope>NUCLEOTIDE SEQUENCE [LARGE SCALE GENOMIC DNA]</scope>
    <source>
        <strain evidence="5 6">R7</strain>
    </source>
</reference>
<sequence length="534" mass="57786">MSSRFRTSTAHPRRGLLVSAVVAALVVLATGCTSAVGLQRSGTESLLQPGENVPTGGTARIGVGADLIPATFLSLGNNPTNGGVSANVFDTLVQYPHGSLEPEPRLATSWQLSDDGRRLELALRDDVRFHNGKEFTSRDVEFTLRTYTDPSWNAQFRRTAATIAAFDTSDPHRIVLTLSQPTGNIFDLLAVAPILDGDTVDGLKEGRVFNGTGPFTFVSWQPKVALSLARNADYWGEPPHLDGVTFTVVSDDQALVTKLRTGQIDAAYDLPSLDAELAVSRGGFRSHVLEGAESDQYIGINVSAPPLTDVRVRQAIAYAIDRDRILADVYRGKGYASSLPWPRTSPAYDEQTANTYGRDVERARALVAQIGDVPTIPLNYPADRTSRIIAEIIQANLRDVGIDVDLIPTDAAQMTSLLVAGQFPGLWVTQHGFAQMTPSTLAVAAFPFNAVKNASNFLDPEYQSHAVAAWQQQDPASPAAIDAYRALNADLLESLFLVEIGVVQTEVVVSTDLGGFDWSRTNDPRFDSTYLLRT</sequence>
<evidence type="ECO:0000259" key="4">
    <source>
        <dbReference type="Pfam" id="PF00496"/>
    </source>
</evidence>
<accession>A0A076EPP2</accession>
<comment type="similarity">
    <text evidence="1">Belongs to the bacterial solute-binding protein 5 family.</text>
</comment>
<dbReference type="GO" id="GO:1904680">
    <property type="term" value="F:peptide transmembrane transporter activity"/>
    <property type="evidence" value="ECO:0007669"/>
    <property type="project" value="TreeGrafter"/>
</dbReference>
<proteinExistence type="inferred from homology"/>
<dbReference type="PROSITE" id="PS51257">
    <property type="entry name" value="PROKAR_LIPOPROTEIN"/>
    <property type="match status" value="1"/>
</dbReference>
<dbReference type="InterPro" id="IPR000914">
    <property type="entry name" value="SBP_5_dom"/>
</dbReference>
<dbReference type="AlphaFoldDB" id="A0A076EPP2"/>
<dbReference type="eggNOG" id="COG0747">
    <property type="taxonomic scope" value="Bacteria"/>
</dbReference>
<dbReference type="Gene3D" id="3.40.190.10">
    <property type="entry name" value="Periplasmic binding protein-like II"/>
    <property type="match status" value="1"/>
</dbReference>
<gene>
    <name evidence="5" type="ORF">EP51_25825</name>
</gene>
<evidence type="ECO:0000256" key="3">
    <source>
        <dbReference type="ARBA" id="ARBA00022729"/>
    </source>
</evidence>
<keyword evidence="2" id="KW-0813">Transport</keyword>
<dbReference type="Proteomes" id="UP000028488">
    <property type="component" value="Chromosome"/>
</dbReference>
<keyword evidence="3" id="KW-0732">Signal</keyword>
<dbReference type="SUPFAM" id="SSF53850">
    <property type="entry name" value="Periplasmic binding protein-like II"/>
    <property type="match status" value="1"/>
</dbReference>
<dbReference type="GO" id="GO:0042597">
    <property type="term" value="C:periplasmic space"/>
    <property type="evidence" value="ECO:0007669"/>
    <property type="project" value="UniProtKB-ARBA"/>
</dbReference>
<dbReference type="Gene3D" id="3.10.105.10">
    <property type="entry name" value="Dipeptide-binding Protein, Domain 3"/>
    <property type="match status" value="1"/>
</dbReference>
<evidence type="ECO:0000313" key="6">
    <source>
        <dbReference type="Proteomes" id="UP000028488"/>
    </source>
</evidence>
<evidence type="ECO:0000256" key="1">
    <source>
        <dbReference type="ARBA" id="ARBA00005695"/>
    </source>
</evidence>
<protein>
    <submittedName>
        <fullName evidence="5">Peptide ABC transporter substrate-binding protein</fullName>
    </submittedName>
</protein>
<evidence type="ECO:0000313" key="5">
    <source>
        <dbReference type="EMBL" id="AII07871.1"/>
    </source>
</evidence>
<dbReference type="PIRSF" id="PIRSF002741">
    <property type="entry name" value="MppA"/>
    <property type="match status" value="1"/>
</dbReference>
<organism evidence="5 6">
    <name type="scientific">Rhodococcus opacus</name>
    <name type="common">Nocardia opaca</name>
    <dbReference type="NCBI Taxonomy" id="37919"/>
    <lineage>
        <taxon>Bacteria</taxon>
        <taxon>Bacillati</taxon>
        <taxon>Actinomycetota</taxon>
        <taxon>Actinomycetes</taxon>
        <taxon>Mycobacteriales</taxon>
        <taxon>Nocardiaceae</taxon>
        <taxon>Rhodococcus</taxon>
    </lineage>
</organism>
<dbReference type="PANTHER" id="PTHR30290:SF9">
    <property type="entry name" value="OLIGOPEPTIDE-BINDING PROTEIN APPA"/>
    <property type="match status" value="1"/>
</dbReference>
<dbReference type="GO" id="GO:0043190">
    <property type="term" value="C:ATP-binding cassette (ABC) transporter complex"/>
    <property type="evidence" value="ECO:0007669"/>
    <property type="project" value="InterPro"/>
</dbReference>
<dbReference type="Pfam" id="PF00496">
    <property type="entry name" value="SBP_bac_5"/>
    <property type="match status" value="1"/>
</dbReference>
<dbReference type="EMBL" id="CP008947">
    <property type="protein sequence ID" value="AII07871.1"/>
    <property type="molecule type" value="Genomic_DNA"/>
</dbReference>
<dbReference type="PANTHER" id="PTHR30290">
    <property type="entry name" value="PERIPLASMIC BINDING COMPONENT OF ABC TRANSPORTER"/>
    <property type="match status" value="1"/>
</dbReference>